<dbReference type="RefSeq" id="WP_146291158.1">
    <property type="nucleotide sequence ID" value="NZ_SELH01000011.1"/>
</dbReference>
<evidence type="ECO:0000313" key="3">
    <source>
        <dbReference type="Proteomes" id="UP000319499"/>
    </source>
</evidence>
<proteinExistence type="predicted"/>
<name>A0A563DJW6_9FLAO</name>
<evidence type="ECO:0000313" key="2">
    <source>
        <dbReference type="EMBL" id="TWP30495.1"/>
    </source>
</evidence>
<feature type="domain" description="OmpA-like" evidence="1">
    <location>
        <begin position="62"/>
        <end position="130"/>
    </location>
</feature>
<sequence>MKELLIFIILLCPFTSYGQTTIDTDGDSIPDIDDTCPMTPGTIEMNGCQEPTYCSFSPLEFLFDKNSYSLTSKSSHNLKSITIFMKEKNAKFYVKGFASCDETKKLAKKRAKNVRNELIKNGVNKHKLKIKIIYSSNCNNTEIKPEVNFQIINYKKVSS</sequence>
<protein>
    <recommendedName>
        <fullName evidence="1">OmpA-like domain-containing protein</fullName>
    </recommendedName>
</protein>
<comment type="caution">
    <text evidence="2">The sequence shown here is derived from an EMBL/GenBank/DDBJ whole genome shotgun (WGS) entry which is preliminary data.</text>
</comment>
<dbReference type="OrthoDB" id="9782229at2"/>
<dbReference type="Pfam" id="PF00691">
    <property type="entry name" value="OmpA"/>
    <property type="match status" value="1"/>
</dbReference>
<dbReference type="EMBL" id="SELH01000011">
    <property type="protein sequence ID" value="TWP30495.1"/>
    <property type="molecule type" value="Genomic_DNA"/>
</dbReference>
<dbReference type="InterPro" id="IPR036737">
    <property type="entry name" value="OmpA-like_sf"/>
</dbReference>
<dbReference type="Gene3D" id="3.30.1330.60">
    <property type="entry name" value="OmpA-like domain"/>
    <property type="match status" value="1"/>
</dbReference>
<evidence type="ECO:0000259" key="1">
    <source>
        <dbReference type="Pfam" id="PF00691"/>
    </source>
</evidence>
<accession>A0A563DJW6</accession>
<dbReference type="InterPro" id="IPR006665">
    <property type="entry name" value="OmpA-like"/>
</dbReference>
<reference evidence="2 3" key="1">
    <citation type="submission" date="2019-02" db="EMBL/GenBank/DDBJ databases">
        <title>Apibacter muscae sp. nov.: a novel member of the house fly microbiota.</title>
        <authorList>
            <person name="Park R."/>
        </authorList>
    </citation>
    <scope>NUCLEOTIDE SEQUENCE [LARGE SCALE GENOMIC DNA]</scope>
    <source>
        <strain evidence="2 3">AL1</strain>
    </source>
</reference>
<keyword evidence="3" id="KW-1185">Reference proteome</keyword>
<organism evidence="2 3">
    <name type="scientific">Apibacter muscae</name>
    <dbReference type="NCBI Taxonomy" id="2509004"/>
    <lineage>
        <taxon>Bacteria</taxon>
        <taxon>Pseudomonadati</taxon>
        <taxon>Bacteroidota</taxon>
        <taxon>Flavobacteriia</taxon>
        <taxon>Flavobacteriales</taxon>
        <taxon>Weeksellaceae</taxon>
        <taxon>Apibacter</taxon>
    </lineage>
</organism>
<dbReference type="Proteomes" id="UP000319499">
    <property type="component" value="Unassembled WGS sequence"/>
</dbReference>
<dbReference type="AlphaFoldDB" id="A0A563DJW6"/>
<dbReference type="SUPFAM" id="SSF103088">
    <property type="entry name" value="OmpA-like"/>
    <property type="match status" value="1"/>
</dbReference>
<gene>
    <name evidence="2" type="ORF">ETU09_00405</name>
</gene>